<dbReference type="InterPro" id="IPR032579">
    <property type="entry name" value="Phe_SMUG2-like"/>
</dbReference>
<comment type="caution">
    <text evidence="2">The sequence shown here is derived from an EMBL/GenBank/DDBJ whole genome shotgun (WGS) entry which is preliminary data.</text>
</comment>
<organism evidence="2 3">
    <name type="scientific">Candidatus Thermochlorobacter aerophilus</name>
    <dbReference type="NCBI Taxonomy" id="1868324"/>
    <lineage>
        <taxon>Bacteria</taxon>
        <taxon>Pseudomonadati</taxon>
        <taxon>Chlorobiota</taxon>
        <taxon>Chlorobiia</taxon>
        <taxon>Chlorobiales</taxon>
        <taxon>Candidatus Thermochlorobacteriaceae</taxon>
        <taxon>Candidatus Thermochlorobacter</taxon>
    </lineage>
</organism>
<dbReference type="CDD" id="cd19375">
    <property type="entry name" value="UDG-F3-like_SMUG2"/>
    <property type="match status" value="1"/>
</dbReference>
<evidence type="ECO:0000313" key="2">
    <source>
        <dbReference type="EMBL" id="RFM23335.1"/>
    </source>
</evidence>
<proteinExistence type="predicted"/>
<dbReference type="InterPro" id="IPR005122">
    <property type="entry name" value="Uracil-DNA_glycosylase-like"/>
</dbReference>
<dbReference type="Gene3D" id="3.40.470.10">
    <property type="entry name" value="Uracil-DNA glycosylase-like domain"/>
    <property type="match status" value="1"/>
</dbReference>
<dbReference type="SUPFAM" id="SSF52141">
    <property type="entry name" value="Uracil-DNA glycosylase-like"/>
    <property type="match status" value="1"/>
</dbReference>
<gene>
    <name evidence="2" type="ORF">D0433_11770</name>
</gene>
<dbReference type="Proteomes" id="UP000266389">
    <property type="component" value="Unassembled WGS sequence"/>
</dbReference>
<accession>A0A395LXQ0</accession>
<dbReference type="EMBL" id="PHFL01000067">
    <property type="protein sequence ID" value="RFM23335.1"/>
    <property type="molecule type" value="Genomic_DNA"/>
</dbReference>
<reference evidence="2 3" key="1">
    <citation type="journal article" date="2011" name="ISME J.">
        <title>Community ecology of hot spring cyanobacterial mats: predominant populations and their functional potential.</title>
        <authorList>
            <person name="Klatt C.G."/>
            <person name="Wood J.M."/>
            <person name="Rusch D.B."/>
            <person name="Bateson M.M."/>
            <person name="Hamamura N."/>
            <person name="Heidelberg J.F."/>
            <person name="Grossman A.R."/>
            <person name="Bhaya D."/>
            <person name="Cohan F.M."/>
            <person name="Kuhl M."/>
            <person name="Bryant D.A."/>
            <person name="Ward D.M."/>
        </authorList>
    </citation>
    <scope>NUCLEOTIDE SEQUENCE [LARGE SCALE GENOMIC DNA]</scope>
    <source>
        <strain evidence="2">OS</strain>
    </source>
</reference>
<dbReference type="AlphaFoldDB" id="A0A395LXQ0"/>
<evidence type="ECO:0000259" key="1">
    <source>
        <dbReference type="Pfam" id="PF03167"/>
    </source>
</evidence>
<dbReference type="Pfam" id="PF03167">
    <property type="entry name" value="UDG"/>
    <property type="match status" value="1"/>
</dbReference>
<dbReference type="InterPro" id="IPR036895">
    <property type="entry name" value="Uracil-DNA_glycosylase-like_sf"/>
</dbReference>
<evidence type="ECO:0000313" key="3">
    <source>
        <dbReference type="Proteomes" id="UP000266389"/>
    </source>
</evidence>
<name>A0A395LXQ0_9BACT</name>
<sequence>MTFAERAIKFFSTLDLQVPLPEGVSAMNPYKNPEVMQIVTAFFEKFFNDENRRIFVFGINPGRYGGGLTGIAFTDPVALHKHLGIHTSLKGQREPSSIFIYDFIESMGGAEKFYSKFYFTSLSPIGFTKDGKNFNFYDDKSFAEALRPFIVQSIVEQLKFGAVTRIAICLGTGEIYKFFRSLNHAENFFEEILPVEHPRFIVQYKRSRMHHYLLKYHEAFEAALKLVS</sequence>
<protein>
    <submittedName>
        <fullName evidence="2">DUF4918 family protein</fullName>
    </submittedName>
</protein>
<feature type="domain" description="Uracil-DNA glycosylase-like" evidence="1">
    <location>
        <begin position="45"/>
        <end position="217"/>
    </location>
</feature>